<keyword evidence="5 6" id="KW-0472">Membrane</keyword>
<feature type="transmembrane region" description="Helical" evidence="6">
    <location>
        <begin position="34"/>
        <end position="56"/>
    </location>
</feature>
<dbReference type="Proteomes" id="UP001081283">
    <property type="component" value="Unassembled WGS sequence"/>
</dbReference>
<evidence type="ECO:0000256" key="1">
    <source>
        <dbReference type="ARBA" id="ARBA00004651"/>
    </source>
</evidence>
<comment type="caution">
    <text evidence="7">The sequence shown here is derived from an EMBL/GenBank/DDBJ whole genome shotgun (WGS) entry which is preliminary data.</text>
</comment>
<name>A0ABT3YM25_9HYPH</name>
<dbReference type="InterPro" id="IPR019108">
    <property type="entry name" value="Caa3_assmbl_CtaG-rel"/>
</dbReference>
<evidence type="ECO:0000256" key="2">
    <source>
        <dbReference type="ARBA" id="ARBA00022475"/>
    </source>
</evidence>
<evidence type="ECO:0000256" key="6">
    <source>
        <dbReference type="SAM" id="Phobius"/>
    </source>
</evidence>
<protein>
    <submittedName>
        <fullName evidence="7">Cytochrome c oxidase assembly protein</fullName>
    </submittedName>
</protein>
<evidence type="ECO:0000313" key="8">
    <source>
        <dbReference type="Proteomes" id="UP001081283"/>
    </source>
</evidence>
<comment type="subcellular location">
    <subcellularLocation>
        <location evidence="1">Cell membrane</location>
        <topology evidence="1">Multi-pass membrane protein</topology>
    </subcellularLocation>
</comment>
<keyword evidence="8" id="KW-1185">Reference proteome</keyword>
<feature type="transmembrane region" description="Helical" evidence="6">
    <location>
        <begin position="91"/>
        <end position="111"/>
    </location>
</feature>
<dbReference type="RefSeq" id="WP_267614776.1">
    <property type="nucleotide sequence ID" value="NZ_JAOVZQ010000001.1"/>
</dbReference>
<gene>
    <name evidence="7" type="ORF">OEG82_23465</name>
</gene>
<sequence>MKQHGFLLGGLGLLLLVWLVPVESATGGYFSAHMLRHMTVVALATPLIVLGAPGFFADVRVSPLLASVVEFLIVWGWHLPAFHDHARANPAMLASEQLSFLLAGLLLWASVLKPREALAGAGGLFLTSMHMTLLGAILILSPRLLYQADVCRLGGVPDQQMGGMIMLAIGTPVYLAASLVLLSGELRSGRKGEMAP</sequence>
<dbReference type="Pfam" id="PF09678">
    <property type="entry name" value="Caa3_CtaG"/>
    <property type="match status" value="1"/>
</dbReference>
<organism evidence="7 8">
    <name type="scientific">Hoeflea ulvae</name>
    <dbReference type="NCBI Taxonomy" id="2983764"/>
    <lineage>
        <taxon>Bacteria</taxon>
        <taxon>Pseudomonadati</taxon>
        <taxon>Pseudomonadota</taxon>
        <taxon>Alphaproteobacteria</taxon>
        <taxon>Hyphomicrobiales</taxon>
        <taxon>Rhizobiaceae</taxon>
        <taxon>Hoeflea</taxon>
    </lineage>
</organism>
<evidence type="ECO:0000256" key="4">
    <source>
        <dbReference type="ARBA" id="ARBA00022989"/>
    </source>
</evidence>
<dbReference type="EMBL" id="JAOVZQ010000001">
    <property type="protein sequence ID" value="MCY0096943.1"/>
    <property type="molecule type" value="Genomic_DNA"/>
</dbReference>
<evidence type="ECO:0000256" key="3">
    <source>
        <dbReference type="ARBA" id="ARBA00022692"/>
    </source>
</evidence>
<reference evidence="7" key="1">
    <citation type="submission" date="2022-10" db="EMBL/GenBank/DDBJ databases">
        <title>Hoeflea sp. J2-29, isolated from marine algae.</title>
        <authorList>
            <person name="Kristyanto S."/>
            <person name="Kim J.M."/>
            <person name="Jeon C.O."/>
        </authorList>
    </citation>
    <scope>NUCLEOTIDE SEQUENCE</scope>
    <source>
        <strain evidence="7">J2-29</strain>
    </source>
</reference>
<feature type="transmembrane region" description="Helical" evidence="6">
    <location>
        <begin position="63"/>
        <end position="79"/>
    </location>
</feature>
<accession>A0ABT3YM25</accession>
<feature type="transmembrane region" description="Helical" evidence="6">
    <location>
        <begin position="161"/>
        <end position="182"/>
    </location>
</feature>
<evidence type="ECO:0000256" key="5">
    <source>
        <dbReference type="ARBA" id="ARBA00023136"/>
    </source>
</evidence>
<evidence type="ECO:0000313" key="7">
    <source>
        <dbReference type="EMBL" id="MCY0096943.1"/>
    </source>
</evidence>
<feature type="transmembrane region" description="Helical" evidence="6">
    <location>
        <begin position="118"/>
        <end position="141"/>
    </location>
</feature>
<proteinExistence type="predicted"/>
<keyword evidence="4 6" id="KW-1133">Transmembrane helix</keyword>
<keyword evidence="2" id="KW-1003">Cell membrane</keyword>
<keyword evidence="3 6" id="KW-0812">Transmembrane</keyword>